<dbReference type="EMBL" id="JXQK01000075">
    <property type="protein sequence ID" value="KIP60824.1"/>
    <property type="molecule type" value="Genomic_DNA"/>
</dbReference>
<evidence type="ECO:0000313" key="2">
    <source>
        <dbReference type="Proteomes" id="UP000032046"/>
    </source>
</evidence>
<protein>
    <submittedName>
        <fullName evidence="1">Contig75, whole genome shotgun sequence</fullName>
    </submittedName>
</protein>
<gene>
    <name evidence="1" type="ORF">ST44_10250</name>
</gene>
<dbReference type="Proteomes" id="UP000032046">
    <property type="component" value="Unassembled WGS sequence"/>
</dbReference>
<dbReference type="AlphaFoldDB" id="A0A0D0IU85"/>
<keyword evidence="2" id="KW-1185">Reference proteome</keyword>
<reference evidence="1 2" key="1">
    <citation type="submission" date="2015-01" db="EMBL/GenBank/DDBJ databases">
        <title>Comparative genomics of non-oral Prevotella species.</title>
        <authorList>
            <person name="Accetto T."/>
            <person name="Nograsek B."/>
            <person name="Avgustin G."/>
        </authorList>
    </citation>
    <scope>NUCLEOTIDE SEQUENCE [LARGE SCALE GENOMIC DNA]</scope>
    <source>
        <strain evidence="1 2">P5-119</strain>
    </source>
</reference>
<evidence type="ECO:0000313" key="1">
    <source>
        <dbReference type="EMBL" id="KIP60824.1"/>
    </source>
</evidence>
<sequence>MQARLSSALRDKISSLDIREPYVWRLKLSETDFKELEACLSAFIADRGKSALVTTDNAIYGVVYLAEWYKRKYQSGNKCDLMDGVDVEQLFRNSGISIKQYLYRDESGNKRWLYSIYVLGGLAIQHELSRNDNMKFLKGLCRIYHGENYTLENLDEASRAIAFRESIKRQHSLFEYMRQILNGEMPFNEEDLSNADSDVNRFIATVKAANDEILKVKFRFEWQVTFSPQYSCMTRRLNIWMKPEEVGGELHQYLRYDRVHLWGVAYPEKQHKLYIYIRFKRDNEVVEPSTTDSPIITYLNTGQADTGFVAFGIEKCAQCKHVPTCKFDTIEIIARDEDGKEYVAQSEAAREYIQLWRNVSYGDTWTSSQNAQKETALLFSNRCLLKDESIVDDVYRKSFRDQKYGMSEPLNWFYIYDSVTFIDEKGKEISLYNRIGYDQITSKLYSDSIHYVNGGKVKHYYIEDPDESDNYDIDELPLIFGWEDVIVRHFATKDDILNAQPEEDCVAELVEFKQPNGRYQEWTSADEPQYGEVQLRITVKGRTFPYTVMYLPRLDEANPIRRDFETTCIRYRKPDRSEACIKDTIPEDKKVLSPTVPIRYGEGENFCEVDVYRPTLIKEVILDGEIIDYKHGDEKVNLPYIFKDRVLVNDFSKHGYQSYDCKNLCSIYSQTYIDIEHNPSIGMAALNAWRLDRRFAGKLLDAMAPDCLTICFGNAQNKTEWEGHEALFWNYDKNSSPVVINPSDGTDGYDVGIVLQNLSKNKDLVCNLGEDLDNDPWAWDDIEESPLRCFEVANEADNYFFLMKALRDLSKADIISAIYEPLLELRGGELTEKDKAGLIRLGEELGFDWQEHKIYLE</sequence>
<name>A0A0D0IU85_9BACT</name>
<proteinExistence type="predicted"/>
<dbReference type="OrthoDB" id="1081616at2"/>
<accession>A0A0D0IU85</accession>
<dbReference type="RefSeq" id="WP_042519815.1">
    <property type="nucleotide sequence ID" value="NZ_JXQI01000075.1"/>
</dbReference>
<organism evidence="1 2">
    <name type="scientific">Prevotella pectinovora</name>
    <dbReference type="NCBI Taxonomy" id="1602169"/>
    <lineage>
        <taxon>Bacteria</taxon>
        <taxon>Pseudomonadati</taxon>
        <taxon>Bacteroidota</taxon>
        <taxon>Bacteroidia</taxon>
        <taxon>Bacteroidales</taxon>
        <taxon>Prevotellaceae</taxon>
        <taxon>Prevotella</taxon>
    </lineage>
</organism>
<comment type="caution">
    <text evidence="1">The sequence shown here is derived from an EMBL/GenBank/DDBJ whole genome shotgun (WGS) entry which is preliminary data.</text>
</comment>